<dbReference type="Gene3D" id="2.60.40.2030">
    <property type="match status" value="1"/>
</dbReference>
<keyword evidence="15" id="KW-1185">Reference proteome</keyword>
<dbReference type="InterPro" id="IPR003644">
    <property type="entry name" value="Calx_beta"/>
</dbReference>
<dbReference type="GO" id="GO:0016020">
    <property type="term" value="C:membrane"/>
    <property type="evidence" value="ECO:0007669"/>
    <property type="project" value="InterPro"/>
</dbReference>
<dbReference type="CDD" id="cd04275">
    <property type="entry name" value="ZnMc_pappalysin_like"/>
    <property type="match status" value="1"/>
</dbReference>
<dbReference type="RefSeq" id="WP_109569021.1">
    <property type="nucleotide sequence ID" value="NZ_CP029463.1"/>
</dbReference>
<dbReference type="KEGG" id="fse:DI487_07115"/>
<dbReference type="Gene3D" id="3.40.390.10">
    <property type="entry name" value="Collagenase (Catalytic Domain)"/>
    <property type="match status" value="1"/>
</dbReference>
<evidence type="ECO:0000259" key="11">
    <source>
        <dbReference type="Pfam" id="PF03160"/>
    </source>
</evidence>
<keyword evidence="2" id="KW-0645">Protease</keyword>
<dbReference type="GO" id="GO:0006508">
    <property type="term" value="P:proteolysis"/>
    <property type="evidence" value="ECO:0007669"/>
    <property type="project" value="UniProtKB-KW"/>
</dbReference>
<evidence type="ECO:0000313" key="15">
    <source>
        <dbReference type="Proteomes" id="UP000245429"/>
    </source>
</evidence>
<dbReference type="SUPFAM" id="SSF55486">
    <property type="entry name" value="Metalloproteases ('zincins'), catalytic domain"/>
    <property type="match status" value="1"/>
</dbReference>
<sequence length="1411" mass="151488">MKRFLIVSGLLFFSFLTGQNQRPLSLTNTTKAINNRPVTFGQNLTPSGHIRCHTDEYEIYLRNKFHNRSTTQEFESWLAPKIAQIKADRAAGRNIQAVYSIPVVVHVIHNGDAYGTGENITDEQVLSQIQVLNEDYRKMLGTPGYGAGVDVEIEFCMAQTDPNGNPTDGIDRVDLGTAAWDQAGVEGTLKPNTIWDPDNYLNMWTARFTGDLNGVLGYAQFPSNSGLTGLAANGGAATTDGVIMGYNAFGSSDIYPAGVYAAPYDKGRTTTHEVGHWLGLRHIWGDGNCTVDDFCADTPVAGAANFGCPAGTDSCPTNAGNDMIENYMDYTDDTCMNIFTQDQKDRMVTVLSVATRRATLVASTACQAPAPYIKFGEPTGSINEGTNCNYSDYDFPVTIAKAATANADVTFTVTSGTATQNLDYSILNTSVTFPAGTTADQFLTLRVYNDGLVEVDETIQVELSVNANGGDALVNSGSSTMNITLYNDDFAPNPLQTITILEEDFEDVTGWTVIDQDGDGNNWGIVNGADGMGTAPNTITGRCAFSEKRLSYLGGTGNASPNNYFISPQISIPSGVNSATLSFIMAAYGANAGNYTVYFTTDASSEPTILAGTQLLGATTVANGASTLHSIDMTALAGQTGYLVFRHTNNNTTVGLLLLDTLLLEAEIQTEVQTEVNNATRYEATIPISGQVYASDTATNKIMTEIDNGIVFDYGCVSVEVDQSQTSVGAPTVPFVDTATQNYILSKTYFIDVTNDTSLSNYTVSFYFTEAEVAAWETATGKLRSELKIIKVVDNPISVVNGTNFENYTIEEIPVTIGSFGTNVVFSAAFSSKLRGGYAVGPATGTVCGDLMTTWDGTAWSNGVPTKLTAVAFSGNYSSSSDIEACTVTVIGGADVVFNTGNSLIVTGKVTVDSSSSLTIENNASLIQKQDVANSGIITVKRDVSIRKLDYVYWSTPVADFSTGAISVNTPGNSIWKWIPTVATHVNGYGSWTNGNETMILGKGYIVRGPDNFDTTLQTFTANFVGVPNNGTIAIPIERGTYTGADYNTGASGTLATNVDDNWNLIGNPYPSAISAIDFLTANTNIDGFINIWTHGTNPNSSIANPFYGSYAYNYSVNDYITYNALGASSGPATFNGNIASGQSFFVKMSDSSISTTENVTFTNGMRNKTYLNDQFFRNAQPTAVNGSGNSIWLDLVSTNSGEVTRTLIGYVNGAQNGIDRLYDAPTDNKKEYNFYSLINDQKMVIQGKGLPFLTTDVVPLGLRVPQDGNYTIAIGAVEGLFADVNQSIYLEDAAFGIIHDLKNAPYSFTTTTGVTDNRFTLRYTTYLSNEKDELTASNVWVNTDSGLTIHSSKEMISTVDVFDVLGRSLAQVTNASSTAIELTTVMKNNTLLIVQITLENGKEITKKIMY</sequence>
<dbReference type="PANTHER" id="PTHR47466:SF1">
    <property type="entry name" value="METALLOPROTEASE MEP1 (AFU_ORTHOLOGUE AFUA_1G07730)-RELATED"/>
    <property type="match status" value="1"/>
</dbReference>
<evidence type="ECO:0000256" key="10">
    <source>
        <dbReference type="ARBA" id="ARBA00023157"/>
    </source>
</evidence>
<dbReference type="NCBIfam" id="NF038128">
    <property type="entry name" value="choice_anch_J"/>
    <property type="match status" value="1"/>
</dbReference>
<dbReference type="PANTHER" id="PTHR47466">
    <property type="match status" value="1"/>
</dbReference>
<dbReference type="InterPro" id="IPR024079">
    <property type="entry name" value="MetalloPept_cat_dom_sf"/>
</dbReference>
<dbReference type="NCBIfam" id="NF033708">
    <property type="entry name" value="T9SS_Cterm_ChiA"/>
    <property type="match status" value="1"/>
</dbReference>
<feature type="domain" description="Cleaved adhesin" evidence="13">
    <location>
        <begin position="499"/>
        <end position="660"/>
    </location>
</feature>
<proteinExistence type="inferred from homology"/>
<dbReference type="EMBL" id="CP029463">
    <property type="protein sequence ID" value="AWM13653.1"/>
    <property type="molecule type" value="Genomic_DNA"/>
</dbReference>
<name>A0A2U8QTZ2_9FLAO</name>
<organism evidence="14 15">
    <name type="scientific">Flavobacterium sediminis</name>
    <dbReference type="NCBI Taxonomy" id="2201181"/>
    <lineage>
        <taxon>Bacteria</taxon>
        <taxon>Pseudomonadati</taxon>
        <taxon>Bacteroidota</taxon>
        <taxon>Flavobacteriia</taxon>
        <taxon>Flavobacteriales</taxon>
        <taxon>Flavobacteriaceae</taxon>
        <taxon>Flavobacterium</taxon>
    </lineage>
</organism>
<evidence type="ECO:0000259" key="12">
    <source>
        <dbReference type="Pfam" id="PF05572"/>
    </source>
</evidence>
<evidence type="ECO:0000256" key="4">
    <source>
        <dbReference type="ARBA" id="ARBA00022729"/>
    </source>
</evidence>
<dbReference type="InterPro" id="IPR011628">
    <property type="entry name" value="Cleaved_adhesin"/>
</dbReference>
<evidence type="ECO:0000256" key="5">
    <source>
        <dbReference type="ARBA" id="ARBA00022737"/>
    </source>
</evidence>
<dbReference type="Pfam" id="PF03160">
    <property type="entry name" value="Calx-beta"/>
    <property type="match status" value="1"/>
</dbReference>
<dbReference type="GO" id="GO:0008237">
    <property type="term" value="F:metallopeptidase activity"/>
    <property type="evidence" value="ECO:0007669"/>
    <property type="project" value="UniProtKB-KW"/>
</dbReference>
<dbReference type="GO" id="GO:0046872">
    <property type="term" value="F:metal ion binding"/>
    <property type="evidence" value="ECO:0007669"/>
    <property type="project" value="UniProtKB-KW"/>
</dbReference>
<dbReference type="InterPro" id="IPR008754">
    <property type="entry name" value="Peptidase_M43"/>
</dbReference>
<dbReference type="Gene3D" id="2.60.120.200">
    <property type="match status" value="1"/>
</dbReference>
<keyword evidence="6" id="KW-0378">Hydrolase</keyword>
<evidence type="ECO:0000256" key="3">
    <source>
        <dbReference type="ARBA" id="ARBA00022723"/>
    </source>
</evidence>
<evidence type="ECO:0000313" key="14">
    <source>
        <dbReference type="EMBL" id="AWM13653.1"/>
    </source>
</evidence>
<keyword evidence="7" id="KW-0862">Zinc</keyword>
<keyword evidence="10" id="KW-1015">Disulfide bond</keyword>
<dbReference type="GO" id="GO:0007154">
    <property type="term" value="P:cell communication"/>
    <property type="evidence" value="ECO:0007669"/>
    <property type="project" value="InterPro"/>
</dbReference>
<protein>
    <submittedName>
        <fullName evidence="14">Uncharacterized protein</fullName>
    </submittedName>
</protein>
<evidence type="ECO:0000256" key="9">
    <source>
        <dbReference type="ARBA" id="ARBA00023049"/>
    </source>
</evidence>
<gene>
    <name evidence="14" type="ORF">DI487_07115</name>
</gene>
<keyword evidence="9" id="KW-0482">Metalloprotease</keyword>
<keyword evidence="4" id="KW-0732">Signal</keyword>
<keyword evidence="5" id="KW-0677">Repeat</keyword>
<evidence type="ECO:0000256" key="7">
    <source>
        <dbReference type="ARBA" id="ARBA00022833"/>
    </source>
</evidence>
<dbReference type="Pfam" id="PF05572">
    <property type="entry name" value="Peptidase_M43"/>
    <property type="match status" value="1"/>
</dbReference>
<dbReference type="SUPFAM" id="SSF141072">
    <property type="entry name" value="CalX-like"/>
    <property type="match status" value="1"/>
</dbReference>
<evidence type="ECO:0000256" key="2">
    <source>
        <dbReference type="ARBA" id="ARBA00022670"/>
    </source>
</evidence>
<evidence type="ECO:0000259" key="13">
    <source>
        <dbReference type="Pfam" id="PF07675"/>
    </source>
</evidence>
<feature type="domain" description="Peptidase M43 pregnancy-associated plasma-A" evidence="12">
    <location>
        <begin position="245"/>
        <end position="351"/>
    </location>
</feature>
<dbReference type="InterPro" id="IPR038081">
    <property type="entry name" value="CalX-like_sf"/>
</dbReference>
<accession>A0A2U8QTZ2</accession>
<comment type="similarity">
    <text evidence="1">Belongs to the peptidase M43B family.</text>
</comment>
<evidence type="ECO:0000256" key="1">
    <source>
        <dbReference type="ARBA" id="ARBA00008721"/>
    </source>
</evidence>
<dbReference type="Proteomes" id="UP000245429">
    <property type="component" value="Chromosome"/>
</dbReference>
<feature type="domain" description="Calx-beta" evidence="11">
    <location>
        <begin position="397"/>
        <end position="483"/>
    </location>
</feature>
<dbReference type="Pfam" id="PF07675">
    <property type="entry name" value="Cleaved_Adhesin"/>
    <property type="match status" value="1"/>
</dbReference>
<evidence type="ECO:0000256" key="8">
    <source>
        <dbReference type="ARBA" id="ARBA00022837"/>
    </source>
</evidence>
<dbReference type="OrthoDB" id="6278496at2"/>
<keyword evidence="8" id="KW-0106">Calcium</keyword>
<keyword evidence="3" id="KW-0479">Metal-binding</keyword>
<evidence type="ECO:0000256" key="6">
    <source>
        <dbReference type="ARBA" id="ARBA00022801"/>
    </source>
</evidence>
<reference evidence="14 15" key="1">
    <citation type="submission" date="2018-05" db="EMBL/GenBank/DDBJ databases">
        <title>Flavobacterium sp. MEBiC07310.</title>
        <authorList>
            <person name="Baek K."/>
        </authorList>
    </citation>
    <scope>NUCLEOTIDE SEQUENCE [LARGE SCALE GENOMIC DNA]</scope>
    <source>
        <strain evidence="14 15">MEBiC07310</strain>
    </source>
</reference>